<proteinExistence type="predicted"/>
<protein>
    <submittedName>
        <fullName evidence="1">Alpha/beta hydrolase</fullName>
    </submittedName>
</protein>
<dbReference type="Pfam" id="PF05990">
    <property type="entry name" value="DUF900"/>
    <property type="match status" value="1"/>
</dbReference>
<name>A0A3E0TVN0_9GAMM</name>
<evidence type="ECO:0000313" key="2">
    <source>
        <dbReference type="Proteomes" id="UP000256478"/>
    </source>
</evidence>
<accession>A0A3E0TVN0</accession>
<keyword evidence="1" id="KW-0378">Hydrolase</keyword>
<dbReference type="RefSeq" id="WP_116009036.1">
    <property type="nucleotide sequence ID" value="NZ_QUOU01000001.1"/>
</dbReference>
<reference evidence="1 2" key="1">
    <citation type="submission" date="2018-08" db="EMBL/GenBank/DDBJ databases">
        <title>Thalassotalea euphylliae genome.</title>
        <authorList>
            <person name="Summers S."/>
            <person name="Rice S.A."/>
            <person name="Freckelton M.L."/>
            <person name="Nedved B.T."/>
            <person name="Hadfield M.G."/>
        </authorList>
    </citation>
    <scope>NUCLEOTIDE SEQUENCE [LARGE SCALE GENOMIC DNA]</scope>
    <source>
        <strain evidence="1 2">H1</strain>
    </source>
</reference>
<evidence type="ECO:0000313" key="1">
    <source>
        <dbReference type="EMBL" id="REL27972.1"/>
    </source>
</evidence>
<comment type="caution">
    <text evidence="1">The sequence shown here is derived from an EMBL/GenBank/DDBJ whole genome shotgun (WGS) entry which is preliminary data.</text>
</comment>
<dbReference type="InterPro" id="IPR010297">
    <property type="entry name" value="DUF900_hydrolase"/>
</dbReference>
<dbReference type="EMBL" id="QUOU01000001">
    <property type="protein sequence ID" value="REL27972.1"/>
    <property type="molecule type" value="Genomic_DNA"/>
</dbReference>
<sequence length="322" mass="36869">MLFVTNRIPNEGYQTKIGRELTFDLQNTTPSKHLFFCKRSPDNKKYFEEGSASFFTQLKALSEKTQVLLYIHGFNNTDEADIFPNALALEEQINQYANQELVKVVPIIWPCDDDSALAFIDDYWDDQHAADASGKLFYRLFGKFVSWQKQLVQQGDECHKRINVLAHSMGNRVLMNTLYEWAKAQGDVPQLFRNAFLIAADIENEALEKGEKGQHIVDSARNVVIYYANDDLAMPASKVANLKNKTLSRRLGMTGAENLNKLPKKVYQVDCDNFNNTIDKPKGHTYFLHRGSKQTPVIKHMAEAIKTARVHPSEREYELPYP</sequence>
<gene>
    <name evidence="1" type="ORF">DXX93_16325</name>
</gene>
<organism evidence="1 2">
    <name type="scientific">Thalassotalea euphylliae</name>
    <dbReference type="NCBI Taxonomy" id="1655234"/>
    <lineage>
        <taxon>Bacteria</taxon>
        <taxon>Pseudomonadati</taxon>
        <taxon>Pseudomonadota</taxon>
        <taxon>Gammaproteobacteria</taxon>
        <taxon>Alteromonadales</taxon>
        <taxon>Colwelliaceae</taxon>
        <taxon>Thalassotalea</taxon>
    </lineage>
</organism>
<dbReference type="AlphaFoldDB" id="A0A3E0TVN0"/>
<dbReference type="GO" id="GO:0016787">
    <property type="term" value="F:hydrolase activity"/>
    <property type="evidence" value="ECO:0007669"/>
    <property type="project" value="UniProtKB-KW"/>
</dbReference>
<dbReference type="Proteomes" id="UP000256478">
    <property type="component" value="Unassembled WGS sequence"/>
</dbReference>
<dbReference type="OrthoDB" id="9797755at2"/>